<proteinExistence type="predicted"/>
<sequence length="188" mass="22244">MYNNNFQSSDQEYFQKLNKALKQFQKRKKEIHQMYCLEKLKIEQKSLNSLLDEIKSTNPKKFDQLVEQMEFIKTNRGIPLNEVLEYLLTQCTEKKPKTCEENEELQTNTKKQNKFVIKDNILYFNDLDFPEDSFIYCNSNINKDNSPVVISGIKNDGVFLTFFGKNEKFYSIDDLIQEGISFSKKLND</sequence>
<dbReference type="Proteomes" id="UP001150062">
    <property type="component" value="Unassembled WGS sequence"/>
</dbReference>
<dbReference type="EMBL" id="JAOAOG010000018">
    <property type="protein sequence ID" value="KAJ6254711.1"/>
    <property type="molecule type" value="Genomic_DNA"/>
</dbReference>
<evidence type="ECO:0000256" key="1">
    <source>
        <dbReference type="SAM" id="Coils"/>
    </source>
</evidence>
<organism evidence="2 3">
    <name type="scientific">Anaeramoeba flamelloides</name>
    <dbReference type="NCBI Taxonomy" id="1746091"/>
    <lineage>
        <taxon>Eukaryota</taxon>
        <taxon>Metamonada</taxon>
        <taxon>Anaeramoebidae</taxon>
        <taxon>Anaeramoeba</taxon>
    </lineage>
</organism>
<name>A0ABQ8ZD70_9EUKA</name>
<reference evidence="2" key="1">
    <citation type="submission" date="2022-08" db="EMBL/GenBank/DDBJ databases">
        <title>Novel sulfate-reducing endosymbionts in the free-living metamonad Anaeramoeba.</title>
        <authorList>
            <person name="Jerlstrom-Hultqvist J."/>
            <person name="Cepicka I."/>
            <person name="Gallot-Lavallee L."/>
            <person name="Salas-Leiva D."/>
            <person name="Curtis B.A."/>
            <person name="Zahonova K."/>
            <person name="Pipaliya S."/>
            <person name="Dacks J."/>
            <person name="Roger A.J."/>
        </authorList>
    </citation>
    <scope>NUCLEOTIDE SEQUENCE</scope>
    <source>
        <strain evidence="2">Schooner1</strain>
    </source>
</reference>
<protein>
    <submittedName>
        <fullName evidence="2">Uncharacterized protein</fullName>
    </submittedName>
</protein>
<keyword evidence="3" id="KW-1185">Reference proteome</keyword>
<evidence type="ECO:0000313" key="2">
    <source>
        <dbReference type="EMBL" id="KAJ6254711.1"/>
    </source>
</evidence>
<feature type="coiled-coil region" evidence="1">
    <location>
        <begin position="14"/>
        <end position="57"/>
    </location>
</feature>
<keyword evidence="1" id="KW-0175">Coiled coil</keyword>
<accession>A0ABQ8ZD70</accession>
<evidence type="ECO:0000313" key="3">
    <source>
        <dbReference type="Proteomes" id="UP001150062"/>
    </source>
</evidence>
<gene>
    <name evidence="2" type="ORF">M0813_12315</name>
</gene>
<comment type="caution">
    <text evidence="2">The sequence shown here is derived from an EMBL/GenBank/DDBJ whole genome shotgun (WGS) entry which is preliminary data.</text>
</comment>